<reference evidence="1 2" key="1">
    <citation type="submission" date="2018-08" db="EMBL/GenBank/DDBJ databases">
        <title>Sequencing the genomes of 1000 actinobacteria strains.</title>
        <authorList>
            <person name="Klenk H.-P."/>
        </authorList>
    </citation>
    <scope>NUCLEOTIDE SEQUENCE [LARGE SCALE GENOMIC DNA]</scope>
    <source>
        <strain evidence="1 2">DSM 22967</strain>
    </source>
</reference>
<evidence type="ECO:0000313" key="2">
    <source>
        <dbReference type="Proteomes" id="UP000256253"/>
    </source>
</evidence>
<name>A0A3D9U5F3_9MICO</name>
<sequence>MICQPCQEPHQPEDCIDHVAQREYPLRHCVCQHKPRLVIDVTFTENDTFPPIGTGAP</sequence>
<comment type="caution">
    <text evidence="1">The sequence shown here is derived from an EMBL/GenBank/DDBJ whole genome shotgun (WGS) entry which is preliminary data.</text>
</comment>
<gene>
    <name evidence="1" type="ORF">DFJ65_3415</name>
</gene>
<proteinExistence type="predicted"/>
<dbReference type="Proteomes" id="UP000256253">
    <property type="component" value="Unassembled WGS sequence"/>
</dbReference>
<accession>A0A3D9U5F3</accession>
<protein>
    <submittedName>
        <fullName evidence="1">Uncharacterized protein</fullName>
    </submittedName>
</protein>
<dbReference type="EMBL" id="QTUA01000002">
    <property type="protein sequence ID" value="REF24629.1"/>
    <property type="molecule type" value="Genomic_DNA"/>
</dbReference>
<dbReference type="AlphaFoldDB" id="A0A3D9U5F3"/>
<organism evidence="1 2">
    <name type="scientific">Calidifontibacter indicus</name>
    <dbReference type="NCBI Taxonomy" id="419650"/>
    <lineage>
        <taxon>Bacteria</taxon>
        <taxon>Bacillati</taxon>
        <taxon>Actinomycetota</taxon>
        <taxon>Actinomycetes</taxon>
        <taxon>Micrococcales</taxon>
        <taxon>Dermacoccaceae</taxon>
        <taxon>Calidifontibacter</taxon>
    </lineage>
</organism>
<evidence type="ECO:0000313" key="1">
    <source>
        <dbReference type="EMBL" id="REF24629.1"/>
    </source>
</evidence>
<keyword evidence="2" id="KW-1185">Reference proteome</keyword>